<protein>
    <submittedName>
        <fullName evidence="1">Uncharacterized protein</fullName>
    </submittedName>
</protein>
<proteinExistence type="predicted"/>
<name>A0AAV4UMF6_9ARAC</name>
<dbReference type="AlphaFoldDB" id="A0AAV4UMF6"/>
<reference evidence="1 2" key="1">
    <citation type="submission" date="2021-06" db="EMBL/GenBank/DDBJ databases">
        <title>Caerostris darwini draft genome.</title>
        <authorList>
            <person name="Kono N."/>
            <person name="Arakawa K."/>
        </authorList>
    </citation>
    <scope>NUCLEOTIDE SEQUENCE [LARGE SCALE GENOMIC DNA]</scope>
</reference>
<dbReference type="EMBL" id="BPLQ01011595">
    <property type="protein sequence ID" value="GIY59001.1"/>
    <property type="molecule type" value="Genomic_DNA"/>
</dbReference>
<organism evidence="1 2">
    <name type="scientific">Caerostris darwini</name>
    <dbReference type="NCBI Taxonomy" id="1538125"/>
    <lineage>
        <taxon>Eukaryota</taxon>
        <taxon>Metazoa</taxon>
        <taxon>Ecdysozoa</taxon>
        <taxon>Arthropoda</taxon>
        <taxon>Chelicerata</taxon>
        <taxon>Arachnida</taxon>
        <taxon>Araneae</taxon>
        <taxon>Araneomorphae</taxon>
        <taxon>Entelegynae</taxon>
        <taxon>Araneoidea</taxon>
        <taxon>Araneidae</taxon>
        <taxon>Caerostris</taxon>
    </lineage>
</organism>
<dbReference type="Proteomes" id="UP001054837">
    <property type="component" value="Unassembled WGS sequence"/>
</dbReference>
<accession>A0AAV4UMF6</accession>
<evidence type="ECO:0000313" key="1">
    <source>
        <dbReference type="EMBL" id="GIY59001.1"/>
    </source>
</evidence>
<evidence type="ECO:0000313" key="2">
    <source>
        <dbReference type="Proteomes" id="UP001054837"/>
    </source>
</evidence>
<gene>
    <name evidence="1" type="ORF">CDAR_44101</name>
</gene>
<keyword evidence="2" id="KW-1185">Reference proteome</keyword>
<comment type="caution">
    <text evidence="1">The sequence shown here is derived from an EMBL/GenBank/DDBJ whole genome shotgun (WGS) entry which is preliminary data.</text>
</comment>
<sequence>MVSEDLLVLVDAVDDSVVTTADDYEWNAPRCDKKGKYENSIGKVAIQVVEATAGEKSFRYISVYSKQRHKAKNCRIYPGGKDYNKCPESGHFAAWIQWSRDADVSLDCHHGNRHDR</sequence>